<dbReference type="InterPro" id="IPR038076">
    <property type="entry name" value="MgtE_N_sf"/>
</dbReference>
<dbReference type="InterPro" id="IPR006668">
    <property type="entry name" value="Mg_transptr_MgtE_intracell_dom"/>
</dbReference>
<evidence type="ECO:0000313" key="5">
    <source>
        <dbReference type="Proteomes" id="UP000199159"/>
    </source>
</evidence>
<evidence type="ECO:0000259" key="3">
    <source>
        <dbReference type="Pfam" id="PF03448"/>
    </source>
</evidence>
<feature type="domain" description="Magnesium transporter MgtE intracellular" evidence="3">
    <location>
        <begin position="126"/>
        <end position="190"/>
    </location>
</feature>
<name>A0A1H0R7C1_9BACI</name>
<keyword evidence="4" id="KW-0969">Cilium</keyword>
<dbReference type="Pfam" id="PF03448">
    <property type="entry name" value="MgtE_N"/>
    <property type="match status" value="1"/>
</dbReference>
<keyword evidence="5" id="KW-1185">Reference proteome</keyword>
<accession>A0A1H0R7C1</accession>
<protein>
    <submittedName>
        <fullName evidence="4">Flagellar motility protein MotE, a chaperone for MotC folding</fullName>
    </submittedName>
</protein>
<dbReference type="EMBL" id="FNJU01000002">
    <property type="protein sequence ID" value="SDP25384.1"/>
    <property type="molecule type" value="Genomic_DNA"/>
</dbReference>
<evidence type="ECO:0000256" key="2">
    <source>
        <dbReference type="SAM" id="Phobius"/>
    </source>
</evidence>
<gene>
    <name evidence="4" type="ORF">SAMN05216565_10278</name>
</gene>
<dbReference type="AlphaFoldDB" id="A0A1H0R7C1"/>
<organism evidence="4 5">
    <name type="scientific">Litchfieldia salsa</name>
    <dbReference type="NCBI Taxonomy" id="930152"/>
    <lineage>
        <taxon>Bacteria</taxon>
        <taxon>Bacillati</taxon>
        <taxon>Bacillota</taxon>
        <taxon>Bacilli</taxon>
        <taxon>Bacillales</taxon>
        <taxon>Bacillaceae</taxon>
        <taxon>Litchfieldia</taxon>
    </lineage>
</organism>
<feature type="transmembrane region" description="Helical" evidence="2">
    <location>
        <begin position="14"/>
        <end position="41"/>
    </location>
</feature>
<keyword evidence="2" id="KW-0472">Membrane</keyword>
<dbReference type="Proteomes" id="UP000199159">
    <property type="component" value="Unassembled WGS sequence"/>
</dbReference>
<keyword evidence="1" id="KW-0175">Coiled coil</keyword>
<sequence length="193" mass="21706">MEAVDKGYSKIQSFFFLILIPILFTVILSLVLMQVAGINVLSHATEIGQRIPGISSLITDESEKEQQIIEERLNKNIDNLNSKLEEKEEAILELEGIIATKDSELTTLNQELKKLKFDLAETKQEQLSQSKTDEEMTKLYEMMTAKKAALIIPNLDDIEAKKILSSIKTDKLAAILEKMTPEDAARITKLLAE</sequence>
<evidence type="ECO:0000313" key="4">
    <source>
        <dbReference type="EMBL" id="SDP25384.1"/>
    </source>
</evidence>
<dbReference type="SUPFAM" id="SSF158791">
    <property type="entry name" value="MgtE N-terminal domain-like"/>
    <property type="match status" value="1"/>
</dbReference>
<feature type="coiled-coil region" evidence="1">
    <location>
        <begin position="70"/>
        <end position="125"/>
    </location>
</feature>
<dbReference type="Gene3D" id="1.25.60.10">
    <property type="entry name" value="MgtE N-terminal domain-like"/>
    <property type="match status" value="1"/>
</dbReference>
<reference evidence="5" key="1">
    <citation type="submission" date="2016-10" db="EMBL/GenBank/DDBJ databases">
        <authorList>
            <person name="Varghese N."/>
            <person name="Submissions S."/>
        </authorList>
    </citation>
    <scope>NUCLEOTIDE SEQUENCE [LARGE SCALE GENOMIC DNA]</scope>
    <source>
        <strain evidence="5">IBRC-M10078</strain>
    </source>
</reference>
<proteinExistence type="predicted"/>
<dbReference type="RefSeq" id="WP_090850279.1">
    <property type="nucleotide sequence ID" value="NZ_FNJU01000002.1"/>
</dbReference>
<dbReference type="OrthoDB" id="1724615at2"/>
<dbReference type="STRING" id="930152.SAMN05216565_10278"/>
<keyword evidence="4" id="KW-0966">Cell projection</keyword>
<keyword evidence="2" id="KW-0812">Transmembrane</keyword>
<keyword evidence="2" id="KW-1133">Transmembrane helix</keyword>
<evidence type="ECO:0000256" key="1">
    <source>
        <dbReference type="SAM" id="Coils"/>
    </source>
</evidence>
<keyword evidence="4" id="KW-0282">Flagellum</keyword>